<dbReference type="Proteomes" id="UP000014974">
    <property type="component" value="Unassembled WGS sequence"/>
</dbReference>
<gene>
    <name evidence="1" type="ORF">ADICYQ_2265</name>
</gene>
<evidence type="ECO:0000313" key="2">
    <source>
        <dbReference type="Proteomes" id="UP000014974"/>
    </source>
</evidence>
<accession>S7WQ36</accession>
<comment type="caution">
    <text evidence="1">The sequence shown here is derived from an EMBL/GenBank/DDBJ whole genome shotgun (WGS) entry which is preliminary data.</text>
</comment>
<proteinExistence type="predicted"/>
<reference evidence="1 2" key="1">
    <citation type="journal article" date="2013" name="Genome Announc.">
        <title>Draft Genome Sequence of Cyclobacterium qasimii Strain M12-11BT, Isolated from Arctic Marine Sediment.</title>
        <authorList>
            <person name="Shivaji S."/>
            <person name="Ara S."/>
            <person name="Singh A."/>
            <person name="Kumar Pinnaka A."/>
        </authorList>
    </citation>
    <scope>NUCLEOTIDE SEQUENCE [LARGE SCALE GENOMIC DNA]</scope>
    <source>
        <strain evidence="1 2">M12-11B</strain>
    </source>
</reference>
<evidence type="ECO:0000313" key="1">
    <source>
        <dbReference type="EMBL" id="EPR68879.1"/>
    </source>
</evidence>
<dbReference type="EMBL" id="ATNM01000091">
    <property type="protein sequence ID" value="EPR68879.1"/>
    <property type="molecule type" value="Genomic_DNA"/>
</dbReference>
<organism evidence="1 2">
    <name type="scientific">Cyclobacterium qasimii M12-11B</name>
    <dbReference type="NCBI Taxonomy" id="641524"/>
    <lineage>
        <taxon>Bacteria</taxon>
        <taxon>Pseudomonadati</taxon>
        <taxon>Bacteroidota</taxon>
        <taxon>Cytophagia</taxon>
        <taxon>Cytophagales</taxon>
        <taxon>Cyclobacteriaceae</taxon>
        <taxon>Cyclobacterium</taxon>
    </lineage>
</organism>
<dbReference type="STRING" id="641524.ADICYQ_2265"/>
<sequence length="37" mass="4334">MGLTIQSFVELVLLTKKVLRYPVTFFLKSNKHKKQPT</sequence>
<protein>
    <submittedName>
        <fullName evidence="1">Uncharacterized protein</fullName>
    </submittedName>
</protein>
<name>S7WQ36_9BACT</name>
<dbReference type="AlphaFoldDB" id="S7WQ36"/>